<protein>
    <recommendedName>
        <fullName evidence="3">Calcium-binding protein</fullName>
    </recommendedName>
</protein>
<name>A0A418WH12_9PROT</name>
<dbReference type="Proteomes" id="UP000284605">
    <property type="component" value="Unassembled WGS sequence"/>
</dbReference>
<accession>A0A418WH12</accession>
<evidence type="ECO:0000313" key="1">
    <source>
        <dbReference type="EMBL" id="RJF89324.1"/>
    </source>
</evidence>
<evidence type="ECO:0000313" key="2">
    <source>
        <dbReference type="Proteomes" id="UP000284605"/>
    </source>
</evidence>
<dbReference type="RefSeq" id="WP_119780976.1">
    <property type="nucleotide sequence ID" value="NZ_QYUK01000011.1"/>
</dbReference>
<dbReference type="EMBL" id="QYUK01000011">
    <property type="protein sequence ID" value="RJF89324.1"/>
    <property type="molecule type" value="Genomic_DNA"/>
</dbReference>
<gene>
    <name evidence="1" type="ORF">D3874_22055</name>
</gene>
<evidence type="ECO:0008006" key="3">
    <source>
        <dbReference type="Google" id="ProtNLM"/>
    </source>
</evidence>
<dbReference type="SUPFAM" id="SSF51120">
    <property type="entry name" value="beta-Roll"/>
    <property type="match status" value="1"/>
</dbReference>
<dbReference type="AlphaFoldDB" id="A0A418WH12"/>
<comment type="caution">
    <text evidence="1">The sequence shown here is derived from an EMBL/GenBank/DDBJ whole genome shotgun (WGS) entry which is preliminary data.</text>
</comment>
<dbReference type="InterPro" id="IPR011049">
    <property type="entry name" value="Serralysin-like_metalloprot_C"/>
</dbReference>
<proteinExistence type="predicted"/>
<sequence length="86" mass="8851">MTGGSGGDNFVFAGAFGHDVIEDFIAGASATDIVMFDHAAFAAVADVLAAASQVNSDVLITRSTSETVLLRNVTLAQLTSDDFLIV</sequence>
<organism evidence="1 2">
    <name type="scientific">Oleomonas cavernae</name>
    <dbReference type="NCBI Taxonomy" id="2320859"/>
    <lineage>
        <taxon>Bacteria</taxon>
        <taxon>Pseudomonadati</taxon>
        <taxon>Pseudomonadota</taxon>
        <taxon>Alphaproteobacteria</taxon>
        <taxon>Acetobacterales</taxon>
        <taxon>Acetobacteraceae</taxon>
        <taxon>Oleomonas</taxon>
    </lineage>
</organism>
<keyword evidence="2" id="KW-1185">Reference proteome</keyword>
<reference evidence="1 2" key="1">
    <citation type="submission" date="2018-09" db="EMBL/GenBank/DDBJ databases">
        <authorList>
            <person name="Zhu H."/>
        </authorList>
    </citation>
    <scope>NUCLEOTIDE SEQUENCE [LARGE SCALE GENOMIC DNA]</scope>
    <source>
        <strain evidence="1 2">K1W22B-8</strain>
    </source>
</reference>
<dbReference type="Gene3D" id="2.150.10.10">
    <property type="entry name" value="Serralysin-like metalloprotease, C-terminal"/>
    <property type="match status" value="1"/>
</dbReference>